<proteinExistence type="predicted"/>
<comment type="caution">
    <text evidence="2">The sequence shown here is derived from an EMBL/GenBank/DDBJ whole genome shotgun (WGS) entry which is preliminary data.</text>
</comment>
<dbReference type="Proteomes" id="UP000324222">
    <property type="component" value="Unassembled WGS sequence"/>
</dbReference>
<evidence type="ECO:0000313" key="3">
    <source>
        <dbReference type="Proteomes" id="UP000324222"/>
    </source>
</evidence>
<dbReference type="EMBL" id="VSRR010021084">
    <property type="protein sequence ID" value="MPC63648.1"/>
    <property type="molecule type" value="Genomic_DNA"/>
</dbReference>
<feature type="compositionally biased region" description="Low complexity" evidence="1">
    <location>
        <begin position="50"/>
        <end position="60"/>
    </location>
</feature>
<sequence length="77" mass="8685">MFPPRPSFPLLTTTTTTTQKQEKGQGLRRRHSLLLLAMLSPDNSFSGDSLPRLPAATPPRRTTRDPRNHDDMLMLEA</sequence>
<gene>
    <name evidence="2" type="ORF">E2C01_057748</name>
</gene>
<organism evidence="2 3">
    <name type="scientific">Portunus trituberculatus</name>
    <name type="common">Swimming crab</name>
    <name type="synonym">Neptunus trituberculatus</name>
    <dbReference type="NCBI Taxonomy" id="210409"/>
    <lineage>
        <taxon>Eukaryota</taxon>
        <taxon>Metazoa</taxon>
        <taxon>Ecdysozoa</taxon>
        <taxon>Arthropoda</taxon>
        <taxon>Crustacea</taxon>
        <taxon>Multicrustacea</taxon>
        <taxon>Malacostraca</taxon>
        <taxon>Eumalacostraca</taxon>
        <taxon>Eucarida</taxon>
        <taxon>Decapoda</taxon>
        <taxon>Pleocyemata</taxon>
        <taxon>Brachyura</taxon>
        <taxon>Eubrachyura</taxon>
        <taxon>Portunoidea</taxon>
        <taxon>Portunidae</taxon>
        <taxon>Portuninae</taxon>
        <taxon>Portunus</taxon>
    </lineage>
</organism>
<dbReference type="AlphaFoldDB" id="A0A5B7H3G9"/>
<accession>A0A5B7H3G9</accession>
<name>A0A5B7H3G9_PORTR</name>
<protein>
    <submittedName>
        <fullName evidence="2">Uncharacterized protein</fullName>
    </submittedName>
</protein>
<feature type="compositionally biased region" description="Basic and acidic residues" evidence="1">
    <location>
        <begin position="62"/>
        <end position="77"/>
    </location>
</feature>
<evidence type="ECO:0000313" key="2">
    <source>
        <dbReference type="EMBL" id="MPC63648.1"/>
    </source>
</evidence>
<feature type="region of interest" description="Disordered" evidence="1">
    <location>
        <begin position="41"/>
        <end position="77"/>
    </location>
</feature>
<evidence type="ECO:0000256" key="1">
    <source>
        <dbReference type="SAM" id="MobiDB-lite"/>
    </source>
</evidence>
<reference evidence="2 3" key="1">
    <citation type="submission" date="2019-05" db="EMBL/GenBank/DDBJ databases">
        <title>Another draft genome of Portunus trituberculatus and its Hox gene families provides insights of decapod evolution.</title>
        <authorList>
            <person name="Jeong J.-H."/>
            <person name="Song I."/>
            <person name="Kim S."/>
            <person name="Choi T."/>
            <person name="Kim D."/>
            <person name="Ryu S."/>
            <person name="Kim W."/>
        </authorList>
    </citation>
    <scope>NUCLEOTIDE SEQUENCE [LARGE SCALE GENOMIC DNA]</scope>
    <source>
        <tissue evidence="2">Muscle</tissue>
    </source>
</reference>
<feature type="region of interest" description="Disordered" evidence="1">
    <location>
        <begin position="1"/>
        <end position="27"/>
    </location>
</feature>
<keyword evidence="3" id="KW-1185">Reference proteome</keyword>